<dbReference type="RefSeq" id="XP_040740013.1">
    <property type="nucleotide sequence ID" value="XM_040888733.1"/>
</dbReference>
<comment type="caution">
    <text evidence="1">The sequence shown here is derived from an EMBL/GenBank/DDBJ whole genome shotgun (WGS) entry which is preliminary data.</text>
</comment>
<organism evidence="1 2">
    <name type="scientific">Linderina pennispora</name>
    <dbReference type="NCBI Taxonomy" id="61395"/>
    <lineage>
        <taxon>Eukaryota</taxon>
        <taxon>Fungi</taxon>
        <taxon>Fungi incertae sedis</taxon>
        <taxon>Zoopagomycota</taxon>
        <taxon>Kickxellomycotina</taxon>
        <taxon>Kickxellomycetes</taxon>
        <taxon>Kickxellales</taxon>
        <taxon>Kickxellaceae</taxon>
        <taxon>Linderina</taxon>
    </lineage>
</organism>
<name>A0A1Y1VXD6_9FUNG</name>
<sequence>MLLQNVRSYAAKKPSPEIAELTRSLQRKQLVLDHFDIPGKYQKFFTGRLRKRETRRMERQLEDNKQTAAGDLKRVSAKSDSFDEEVQTRRQLALRKHILRILGAPPLSLLYWEITDVIVSFNLKSVVCCYKITASTKDEGIKPYQMRKIVDESTEYLNAVCGSGSGTGTPTAKLLEQIESHVGSAPEPEPPADQQK</sequence>
<dbReference type="OrthoDB" id="5581143at2759"/>
<keyword evidence="2" id="KW-1185">Reference proteome</keyword>
<gene>
    <name evidence="1" type="ORF">DL89DRAFT_270494</name>
</gene>
<dbReference type="GeneID" id="63805381"/>
<proteinExistence type="predicted"/>
<dbReference type="Proteomes" id="UP000193922">
    <property type="component" value="Unassembled WGS sequence"/>
</dbReference>
<reference evidence="1 2" key="1">
    <citation type="submission" date="2016-07" db="EMBL/GenBank/DDBJ databases">
        <title>Pervasive Adenine N6-methylation of Active Genes in Fungi.</title>
        <authorList>
            <consortium name="DOE Joint Genome Institute"/>
            <person name="Mondo S.J."/>
            <person name="Dannebaum R.O."/>
            <person name="Kuo R.C."/>
            <person name="Labutti K."/>
            <person name="Haridas S."/>
            <person name="Kuo A."/>
            <person name="Salamov A."/>
            <person name="Ahrendt S.R."/>
            <person name="Lipzen A."/>
            <person name="Sullivan W."/>
            <person name="Andreopoulos W.B."/>
            <person name="Clum A."/>
            <person name="Lindquist E."/>
            <person name="Daum C."/>
            <person name="Ramamoorthy G.K."/>
            <person name="Gryganskyi A."/>
            <person name="Culley D."/>
            <person name="Magnuson J.K."/>
            <person name="James T.Y."/>
            <person name="O'Malley M.A."/>
            <person name="Stajich J.E."/>
            <person name="Spatafora J.W."/>
            <person name="Visel A."/>
            <person name="Grigoriev I.V."/>
        </authorList>
    </citation>
    <scope>NUCLEOTIDE SEQUENCE [LARGE SCALE GENOMIC DNA]</scope>
    <source>
        <strain evidence="1 2">ATCC 12442</strain>
    </source>
</reference>
<dbReference type="EMBL" id="MCFD01000019">
    <property type="protein sequence ID" value="ORX65942.1"/>
    <property type="molecule type" value="Genomic_DNA"/>
</dbReference>
<protein>
    <submittedName>
        <fullName evidence="1">Uncharacterized protein</fullName>
    </submittedName>
</protein>
<evidence type="ECO:0000313" key="2">
    <source>
        <dbReference type="Proteomes" id="UP000193922"/>
    </source>
</evidence>
<evidence type="ECO:0000313" key="1">
    <source>
        <dbReference type="EMBL" id="ORX65942.1"/>
    </source>
</evidence>
<dbReference type="AlphaFoldDB" id="A0A1Y1VXD6"/>
<accession>A0A1Y1VXD6</accession>